<keyword evidence="4" id="KW-0689">Ribosomal protein</keyword>
<dbReference type="FunFam" id="3.90.79.10:FF:000018">
    <property type="entry name" value="39S ribosomal protein L46, mitochondrial"/>
    <property type="match status" value="1"/>
</dbReference>
<keyword evidence="11" id="KW-1185">Reference proteome</keyword>
<dbReference type="Gene3D" id="3.90.79.10">
    <property type="entry name" value="Nucleoside Triphosphate Pyrophosphohydrolase"/>
    <property type="match status" value="1"/>
</dbReference>
<dbReference type="InterPro" id="IPR040008">
    <property type="entry name" value="Ribosomal_mL46"/>
</dbReference>
<comment type="subcellular location">
    <subcellularLocation>
        <location evidence="1">Mitochondrion</location>
    </subcellularLocation>
</comment>
<dbReference type="GO" id="GO:0003735">
    <property type="term" value="F:structural constituent of ribosome"/>
    <property type="evidence" value="ECO:0007669"/>
    <property type="project" value="InterPro"/>
</dbReference>
<keyword evidence="5" id="KW-0496">Mitochondrion</keyword>
<accession>A0A168C906</accession>
<gene>
    <name evidence="10" type="ORF">AAP_01074</name>
</gene>
<dbReference type="Proteomes" id="UP000242877">
    <property type="component" value="Unassembled WGS sequence"/>
</dbReference>
<dbReference type="OrthoDB" id="414075at2759"/>
<dbReference type="PANTHER" id="PTHR13124:SF12">
    <property type="entry name" value="LARGE RIBOSOMAL SUBUNIT PROTEIN ML46"/>
    <property type="match status" value="1"/>
</dbReference>
<evidence type="ECO:0000256" key="7">
    <source>
        <dbReference type="ARBA" id="ARBA00035190"/>
    </source>
</evidence>
<dbReference type="PANTHER" id="PTHR13124">
    <property type="entry name" value="39S RIBOSOMAL PROTEIN L46, MITOCHONDRIAL PRECURSOR-RELATED"/>
    <property type="match status" value="1"/>
</dbReference>
<comment type="similarity">
    <text evidence="2">Belongs to the mitochondrion-specific ribosomal protein mL46 family.</text>
</comment>
<keyword evidence="3" id="KW-0809">Transit peptide</keyword>
<dbReference type="VEuPathDB" id="FungiDB:AAP_01074"/>
<evidence type="ECO:0000256" key="4">
    <source>
        <dbReference type="ARBA" id="ARBA00022980"/>
    </source>
</evidence>
<dbReference type="GO" id="GO:0005743">
    <property type="term" value="C:mitochondrial inner membrane"/>
    <property type="evidence" value="ECO:0007669"/>
    <property type="project" value="UniProtKB-ARBA"/>
</dbReference>
<proteinExistence type="inferred from homology"/>
<sequence>MQLGTTSNGARRAVALLSARPIAAELGVCRTCAQSGLLNIKRQRGYATEAANAAAATSSTTTATATDLPPVPPASFSTGSTQEGEGVAPLTVGTKTHGIKAGLLISRTPRITRDLTSFEKAFFLYQRRLNERLALPFTKYFYYKKGTPQDQDYKRKIAERLTPSRDIGRYSGYGKEAWNDELLVGAPESETAHQIEALVKDAQKSDSTVAENDGMKSENEEDEIPKPLSRVTEADLKKDYRSLDRELQRTLYLVFKIKKGDKEFWHLPSVDIVPGETLKAGAERALISWAGPNVNTWIVGNHPIGHRIYTARNPRVRQQALEKGEKYGYKEFFLKGRILAGQVDLTLAKPELGITDFRWLTKEELGAVVGAGYWSNIKNMLGDR</sequence>
<dbReference type="InterPro" id="IPR033650">
    <property type="entry name" value="Ribosomal_mL46_NUDIX"/>
</dbReference>
<dbReference type="GO" id="GO:0005762">
    <property type="term" value="C:mitochondrial large ribosomal subunit"/>
    <property type="evidence" value="ECO:0007669"/>
    <property type="project" value="TreeGrafter"/>
</dbReference>
<comment type="caution">
    <text evidence="10">The sequence shown here is derived from an EMBL/GenBank/DDBJ whole genome shotgun (WGS) entry which is preliminary data.</text>
</comment>
<dbReference type="InterPro" id="IPR021757">
    <property type="entry name" value="Ribosomal_mL46_N"/>
</dbReference>
<evidence type="ECO:0000256" key="3">
    <source>
        <dbReference type="ARBA" id="ARBA00022946"/>
    </source>
</evidence>
<reference evidence="10 11" key="1">
    <citation type="journal article" date="2016" name="Genome Biol. Evol.">
        <title>Divergent and convergent evolution of fungal pathogenicity.</title>
        <authorList>
            <person name="Shang Y."/>
            <person name="Xiao G."/>
            <person name="Zheng P."/>
            <person name="Cen K."/>
            <person name="Zhan S."/>
            <person name="Wang C."/>
        </authorList>
    </citation>
    <scope>NUCLEOTIDE SEQUENCE [LARGE SCALE GENOMIC DNA]</scope>
    <source>
        <strain evidence="10 11">ARSEF 7405</strain>
    </source>
</reference>
<organism evidence="10 11">
    <name type="scientific">Ascosphaera apis ARSEF 7405</name>
    <dbReference type="NCBI Taxonomy" id="392613"/>
    <lineage>
        <taxon>Eukaryota</taxon>
        <taxon>Fungi</taxon>
        <taxon>Dikarya</taxon>
        <taxon>Ascomycota</taxon>
        <taxon>Pezizomycotina</taxon>
        <taxon>Eurotiomycetes</taxon>
        <taxon>Eurotiomycetidae</taxon>
        <taxon>Onygenales</taxon>
        <taxon>Ascosphaeraceae</taxon>
        <taxon>Ascosphaera</taxon>
    </lineage>
</organism>
<keyword evidence="6" id="KW-0687">Ribonucleoprotein</keyword>
<evidence type="ECO:0000313" key="11">
    <source>
        <dbReference type="Proteomes" id="UP000242877"/>
    </source>
</evidence>
<protein>
    <recommendedName>
        <fullName evidence="7">Large ribosomal subunit protein mL46</fullName>
    </recommendedName>
</protein>
<evidence type="ECO:0000256" key="8">
    <source>
        <dbReference type="SAM" id="MobiDB-lite"/>
    </source>
</evidence>
<dbReference type="AlphaFoldDB" id="A0A168C906"/>
<evidence type="ECO:0000256" key="1">
    <source>
        <dbReference type="ARBA" id="ARBA00004173"/>
    </source>
</evidence>
<evidence type="ECO:0000256" key="6">
    <source>
        <dbReference type="ARBA" id="ARBA00023274"/>
    </source>
</evidence>
<dbReference type="CDD" id="cd04661">
    <property type="entry name" value="NUDIX_MRP_L46"/>
    <property type="match status" value="1"/>
</dbReference>
<dbReference type="EMBL" id="AZGZ01000003">
    <property type="protein sequence ID" value="KZZ96301.1"/>
    <property type="molecule type" value="Genomic_DNA"/>
</dbReference>
<evidence type="ECO:0000313" key="10">
    <source>
        <dbReference type="EMBL" id="KZZ96301.1"/>
    </source>
</evidence>
<feature type="domain" description="Large ribosomal subunit protein mL46 N-terminal" evidence="9">
    <location>
        <begin position="98"/>
        <end position="235"/>
    </location>
</feature>
<evidence type="ECO:0000256" key="2">
    <source>
        <dbReference type="ARBA" id="ARBA00009070"/>
    </source>
</evidence>
<evidence type="ECO:0000256" key="5">
    <source>
        <dbReference type="ARBA" id="ARBA00023128"/>
    </source>
</evidence>
<feature type="region of interest" description="Disordered" evidence="8">
    <location>
        <begin position="57"/>
        <end position="86"/>
    </location>
</feature>
<feature type="region of interest" description="Disordered" evidence="8">
    <location>
        <begin position="202"/>
        <end position="225"/>
    </location>
</feature>
<name>A0A168C906_9EURO</name>
<feature type="compositionally biased region" description="Low complexity" evidence="8">
    <location>
        <begin position="57"/>
        <end position="66"/>
    </location>
</feature>
<dbReference type="Pfam" id="PF11788">
    <property type="entry name" value="MRP-L46"/>
    <property type="match status" value="1"/>
</dbReference>
<evidence type="ECO:0000259" key="9">
    <source>
        <dbReference type="Pfam" id="PF11788"/>
    </source>
</evidence>